<evidence type="ECO:0000313" key="2">
    <source>
        <dbReference type="EMBL" id="SFD80228.1"/>
    </source>
</evidence>
<feature type="region of interest" description="Disordered" evidence="1">
    <location>
        <begin position="100"/>
        <end position="125"/>
    </location>
</feature>
<proteinExistence type="predicted"/>
<gene>
    <name evidence="2" type="ORF">SAMN05216204_13843</name>
</gene>
<evidence type="ECO:0000256" key="1">
    <source>
        <dbReference type="SAM" id="MobiDB-lite"/>
    </source>
</evidence>
<protein>
    <submittedName>
        <fullName evidence="2">Uncharacterized protein</fullName>
    </submittedName>
</protein>
<reference evidence="3" key="1">
    <citation type="submission" date="2016-10" db="EMBL/GenBank/DDBJ databases">
        <authorList>
            <person name="Varghese N."/>
            <person name="Submissions S."/>
        </authorList>
    </citation>
    <scope>NUCLEOTIDE SEQUENCE [LARGE SCALE GENOMIC DNA]</scope>
    <source>
        <strain evidence="3">CGMCC 1.12041</strain>
    </source>
</reference>
<accession>A0A1I1VE41</accession>
<keyword evidence="3" id="KW-1185">Reference proteome</keyword>
<dbReference type="EMBL" id="FOLD01000038">
    <property type="protein sequence ID" value="SFD80228.1"/>
    <property type="molecule type" value="Genomic_DNA"/>
</dbReference>
<evidence type="ECO:0000313" key="3">
    <source>
        <dbReference type="Proteomes" id="UP000198639"/>
    </source>
</evidence>
<dbReference type="AlphaFoldDB" id="A0A1I1VE41"/>
<organism evidence="2 3">
    <name type="scientific">Massilia yuzhufengensis</name>
    <dbReference type="NCBI Taxonomy" id="1164594"/>
    <lineage>
        <taxon>Bacteria</taxon>
        <taxon>Pseudomonadati</taxon>
        <taxon>Pseudomonadota</taxon>
        <taxon>Betaproteobacteria</taxon>
        <taxon>Burkholderiales</taxon>
        <taxon>Oxalobacteraceae</taxon>
        <taxon>Telluria group</taxon>
        <taxon>Massilia</taxon>
    </lineage>
</organism>
<dbReference type="Proteomes" id="UP000198639">
    <property type="component" value="Unassembled WGS sequence"/>
</dbReference>
<sequence length="265" mass="28822">MMGKSRLQELESKGDAALAILPRMASFPLRIPAVPGDTRAAGLAVTVFVHLALVVLWQVARTLPPQVQAPEAAVQWLRLPPPRIEPQVLLRETVRPRAGAAPGRAALPVSRPAAPTPAVAPEPEAPLVPAAPATEAPARPSVEQIMESARRSVGSIDRALRKENKATIVAPPDSPQIRMRESMEQAHALAPPRLWEAPKVEELVNNTGDGARRTRVITGRRTYCVTERSPATNIEMIEMHGKIRLTNCPSDETPAKQQVWRTARD</sequence>
<name>A0A1I1VE41_9BURK</name>
<feature type="compositionally biased region" description="Pro residues" evidence="1">
    <location>
        <begin position="114"/>
        <end position="125"/>
    </location>
</feature>
<feature type="compositionally biased region" description="Low complexity" evidence="1">
    <location>
        <begin position="100"/>
        <end position="113"/>
    </location>
</feature>